<sequence>MSKNGTRNEIDMVEARVAASICRRFQVVFCSSALFVDEFRLIFFLSSALICGNSFSRNRVFFFSFSFFPFRLSFPNFHRSDIESPVSRSRSCQSSHCGCRLAARLSFAPASVLHRHCRLSPVWHFCLSFSFLFLSNNPSFALPSHRSLSCARIDWPRLLHTTVASFSNAYARPTSSLFHAISLHHLHWIIKCSILSTIRQLRFDSMSVACV</sequence>
<accession>A0A1L9R666</accession>
<evidence type="ECO:0000313" key="2">
    <source>
        <dbReference type="Proteomes" id="UP000184383"/>
    </source>
</evidence>
<dbReference type="EMBL" id="KV878217">
    <property type="protein sequence ID" value="OJJ30400.1"/>
    <property type="molecule type" value="Genomic_DNA"/>
</dbReference>
<name>A0A1L9R666_ASPWE</name>
<protein>
    <submittedName>
        <fullName evidence="1">Uncharacterized protein</fullName>
    </submittedName>
</protein>
<reference evidence="2" key="1">
    <citation type="journal article" date="2017" name="Genome Biol.">
        <title>Comparative genomics reveals high biological diversity and specific adaptations in the industrially and medically important fungal genus Aspergillus.</title>
        <authorList>
            <person name="de Vries R.P."/>
            <person name="Riley R."/>
            <person name="Wiebenga A."/>
            <person name="Aguilar-Osorio G."/>
            <person name="Amillis S."/>
            <person name="Uchima C.A."/>
            <person name="Anderluh G."/>
            <person name="Asadollahi M."/>
            <person name="Askin M."/>
            <person name="Barry K."/>
            <person name="Battaglia E."/>
            <person name="Bayram O."/>
            <person name="Benocci T."/>
            <person name="Braus-Stromeyer S.A."/>
            <person name="Caldana C."/>
            <person name="Canovas D."/>
            <person name="Cerqueira G.C."/>
            <person name="Chen F."/>
            <person name="Chen W."/>
            <person name="Choi C."/>
            <person name="Clum A."/>
            <person name="Dos Santos R.A."/>
            <person name="Damasio A.R."/>
            <person name="Diallinas G."/>
            <person name="Emri T."/>
            <person name="Fekete E."/>
            <person name="Flipphi M."/>
            <person name="Freyberg S."/>
            <person name="Gallo A."/>
            <person name="Gournas C."/>
            <person name="Habgood R."/>
            <person name="Hainaut M."/>
            <person name="Harispe M.L."/>
            <person name="Henrissat B."/>
            <person name="Hilden K.S."/>
            <person name="Hope R."/>
            <person name="Hossain A."/>
            <person name="Karabika E."/>
            <person name="Karaffa L."/>
            <person name="Karanyi Z."/>
            <person name="Krasevec N."/>
            <person name="Kuo A."/>
            <person name="Kusch H."/>
            <person name="LaButti K."/>
            <person name="Lagendijk E.L."/>
            <person name="Lapidus A."/>
            <person name="Levasseur A."/>
            <person name="Lindquist E."/>
            <person name="Lipzen A."/>
            <person name="Logrieco A.F."/>
            <person name="MacCabe A."/>
            <person name="Maekelae M.R."/>
            <person name="Malavazi I."/>
            <person name="Melin P."/>
            <person name="Meyer V."/>
            <person name="Mielnichuk N."/>
            <person name="Miskei M."/>
            <person name="Molnar A.P."/>
            <person name="Mule G."/>
            <person name="Ngan C.Y."/>
            <person name="Orejas M."/>
            <person name="Orosz E."/>
            <person name="Ouedraogo J.P."/>
            <person name="Overkamp K.M."/>
            <person name="Park H.-S."/>
            <person name="Perrone G."/>
            <person name="Piumi F."/>
            <person name="Punt P.J."/>
            <person name="Ram A.F."/>
            <person name="Ramon A."/>
            <person name="Rauscher S."/>
            <person name="Record E."/>
            <person name="Riano-Pachon D.M."/>
            <person name="Robert V."/>
            <person name="Roehrig J."/>
            <person name="Ruller R."/>
            <person name="Salamov A."/>
            <person name="Salih N.S."/>
            <person name="Samson R.A."/>
            <person name="Sandor E."/>
            <person name="Sanguinetti M."/>
            <person name="Schuetze T."/>
            <person name="Sepcic K."/>
            <person name="Shelest E."/>
            <person name="Sherlock G."/>
            <person name="Sophianopoulou V."/>
            <person name="Squina F.M."/>
            <person name="Sun H."/>
            <person name="Susca A."/>
            <person name="Todd R.B."/>
            <person name="Tsang A."/>
            <person name="Unkles S.E."/>
            <person name="van de Wiele N."/>
            <person name="van Rossen-Uffink D."/>
            <person name="Oliveira J.V."/>
            <person name="Vesth T.C."/>
            <person name="Visser J."/>
            <person name="Yu J.-H."/>
            <person name="Zhou M."/>
            <person name="Andersen M.R."/>
            <person name="Archer D.B."/>
            <person name="Baker S.E."/>
            <person name="Benoit I."/>
            <person name="Brakhage A.A."/>
            <person name="Braus G.H."/>
            <person name="Fischer R."/>
            <person name="Frisvad J.C."/>
            <person name="Goldman G.H."/>
            <person name="Houbraken J."/>
            <person name="Oakley B."/>
            <person name="Pocsi I."/>
            <person name="Scazzocchio C."/>
            <person name="Seiboth B."/>
            <person name="vanKuyk P.A."/>
            <person name="Wortman J."/>
            <person name="Dyer P.S."/>
            <person name="Grigoriev I.V."/>
        </authorList>
    </citation>
    <scope>NUCLEOTIDE SEQUENCE [LARGE SCALE GENOMIC DNA]</scope>
    <source>
        <strain evidence="2">DTO 134E9</strain>
    </source>
</reference>
<keyword evidence="2" id="KW-1185">Reference proteome</keyword>
<organism evidence="1 2">
    <name type="scientific">Aspergillus wentii DTO 134E9</name>
    <dbReference type="NCBI Taxonomy" id="1073089"/>
    <lineage>
        <taxon>Eukaryota</taxon>
        <taxon>Fungi</taxon>
        <taxon>Dikarya</taxon>
        <taxon>Ascomycota</taxon>
        <taxon>Pezizomycotina</taxon>
        <taxon>Eurotiomycetes</taxon>
        <taxon>Eurotiomycetidae</taxon>
        <taxon>Eurotiales</taxon>
        <taxon>Aspergillaceae</taxon>
        <taxon>Aspergillus</taxon>
        <taxon>Aspergillus subgen. Cremei</taxon>
    </lineage>
</organism>
<dbReference type="Proteomes" id="UP000184383">
    <property type="component" value="Unassembled WGS sequence"/>
</dbReference>
<gene>
    <name evidence="1" type="ORF">ASPWEDRAFT_710352</name>
</gene>
<dbReference type="VEuPathDB" id="FungiDB:ASPWEDRAFT_710352"/>
<proteinExistence type="predicted"/>
<evidence type="ECO:0000313" key="1">
    <source>
        <dbReference type="EMBL" id="OJJ30400.1"/>
    </source>
</evidence>
<dbReference type="AlphaFoldDB" id="A0A1L9R666"/>
<dbReference type="GeneID" id="63755006"/>
<dbReference type="RefSeq" id="XP_040684077.1">
    <property type="nucleotide sequence ID" value="XM_040839158.1"/>
</dbReference>